<organism evidence="3 4">
    <name type="scientific">Alicyclobacillus ferrooxydans</name>
    <dbReference type="NCBI Taxonomy" id="471514"/>
    <lineage>
        <taxon>Bacteria</taxon>
        <taxon>Bacillati</taxon>
        <taxon>Bacillota</taxon>
        <taxon>Bacilli</taxon>
        <taxon>Bacillales</taxon>
        <taxon>Alicyclobacillaceae</taxon>
        <taxon>Alicyclobacillus</taxon>
    </lineage>
</organism>
<reference evidence="3 4" key="1">
    <citation type="submission" date="2015-09" db="EMBL/GenBank/DDBJ databases">
        <title>Draft genome sequence of Alicyclobacillus ferrooxydans DSM 22381.</title>
        <authorList>
            <person name="Hemp J."/>
        </authorList>
    </citation>
    <scope>NUCLEOTIDE SEQUENCE [LARGE SCALE GENOMIC DNA]</scope>
    <source>
        <strain evidence="3 4">TC-34</strain>
    </source>
</reference>
<keyword evidence="1" id="KW-0472">Membrane</keyword>
<dbReference type="STRING" id="471514.AN477_12035"/>
<name>A0A0N8PP74_9BACL</name>
<feature type="transmembrane region" description="Helical" evidence="1">
    <location>
        <begin position="36"/>
        <end position="54"/>
    </location>
</feature>
<proteinExistence type="predicted"/>
<accession>A0A0N8PP74</accession>
<dbReference type="AlphaFoldDB" id="A0A0N8PP74"/>
<feature type="domain" description="Nucleoside transporter/FeoB GTPase Gate" evidence="2">
    <location>
        <begin position="42"/>
        <end position="151"/>
    </location>
</feature>
<keyword evidence="4" id="KW-1185">Reference proteome</keyword>
<feature type="transmembrane region" description="Helical" evidence="1">
    <location>
        <begin position="165"/>
        <end position="187"/>
    </location>
</feature>
<keyword evidence="1" id="KW-0812">Transmembrane</keyword>
<dbReference type="InterPro" id="IPR011642">
    <property type="entry name" value="Gate_dom"/>
</dbReference>
<protein>
    <submittedName>
        <fullName evidence="3">Spore maturation protein</fullName>
    </submittedName>
</protein>
<evidence type="ECO:0000313" key="3">
    <source>
        <dbReference type="EMBL" id="KPV43533.1"/>
    </source>
</evidence>
<evidence type="ECO:0000313" key="4">
    <source>
        <dbReference type="Proteomes" id="UP000050482"/>
    </source>
</evidence>
<evidence type="ECO:0000256" key="1">
    <source>
        <dbReference type="SAM" id="Phobius"/>
    </source>
</evidence>
<dbReference type="Proteomes" id="UP000050482">
    <property type="component" value="Unassembled WGS sequence"/>
</dbReference>
<dbReference type="Pfam" id="PF07670">
    <property type="entry name" value="Gate"/>
    <property type="match status" value="1"/>
</dbReference>
<sequence length="195" mass="20734">MIDFIWLLLFCAGLVTAVFTGKVGAVSEAVLGGAESGVELAIGLVSVIAFWLGIMNIAEKAGLVEILARWLRPIGRFLYPSVPPDHPAMGSILANMSANILGLGNAATPLGLKAMQELQTLNEDKETASDAMCTLLAINTASITLIPTTVIAVRMQYGSAHPTSVVSTTLLATTIGTIAAVILDRLFRRWSKRRR</sequence>
<dbReference type="EMBL" id="LJCO01000048">
    <property type="protein sequence ID" value="KPV43533.1"/>
    <property type="molecule type" value="Genomic_DNA"/>
</dbReference>
<dbReference type="PATRIC" id="fig|471514.4.peg.789"/>
<feature type="transmembrane region" description="Helical" evidence="1">
    <location>
        <begin position="131"/>
        <end position="153"/>
    </location>
</feature>
<comment type="caution">
    <text evidence="3">The sequence shown here is derived from an EMBL/GenBank/DDBJ whole genome shotgun (WGS) entry which is preliminary data.</text>
</comment>
<dbReference type="OrthoDB" id="9782481at2"/>
<evidence type="ECO:0000259" key="2">
    <source>
        <dbReference type="Pfam" id="PF07670"/>
    </source>
</evidence>
<gene>
    <name evidence="3" type="ORF">AN477_12035</name>
</gene>
<keyword evidence="1" id="KW-1133">Transmembrane helix</keyword>
<dbReference type="RefSeq" id="WP_054969402.1">
    <property type="nucleotide sequence ID" value="NZ_LJCO01000048.1"/>
</dbReference>